<evidence type="ECO:0000256" key="1">
    <source>
        <dbReference type="SAM" id="SignalP"/>
    </source>
</evidence>
<dbReference type="OrthoDB" id="286301at2759"/>
<feature type="signal peptide" evidence="1">
    <location>
        <begin position="1"/>
        <end position="24"/>
    </location>
</feature>
<feature type="chain" id="PRO_5002246577" description="FAS1 domain-containing protein" evidence="1">
    <location>
        <begin position="25"/>
        <end position="455"/>
    </location>
</feature>
<dbReference type="EMBL" id="KK103267">
    <property type="protein sequence ID" value="KIY95889.1"/>
    <property type="molecule type" value="Genomic_DNA"/>
</dbReference>
<dbReference type="InterPro" id="IPR050904">
    <property type="entry name" value="Adhesion/Biosynth-related"/>
</dbReference>
<dbReference type="Pfam" id="PF02469">
    <property type="entry name" value="Fasciclin"/>
    <property type="match status" value="1"/>
</dbReference>
<dbReference type="InterPro" id="IPR036378">
    <property type="entry name" value="FAS1_dom_sf"/>
</dbReference>
<organism evidence="3 4">
    <name type="scientific">Monoraphidium neglectum</name>
    <dbReference type="NCBI Taxonomy" id="145388"/>
    <lineage>
        <taxon>Eukaryota</taxon>
        <taxon>Viridiplantae</taxon>
        <taxon>Chlorophyta</taxon>
        <taxon>core chlorophytes</taxon>
        <taxon>Chlorophyceae</taxon>
        <taxon>CS clade</taxon>
        <taxon>Sphaeropleales</taxon>
        <taxon>Selenastraceae</taxon>
        <taxon>Monoraphidium</taxon>
    </lineage>
</organism>
<keyword evidence="4" id="KW-1185">Reference proteome</keyword>
<dbReference type="SMART" id="SM00554">
    <property type="entry name" value="FAS1"/>
    <property type="match status" value="1"/>
</dbReference>
<dbReference type="PANTHER" id="PTHR10900">
    <property type="entry name" value="PERIOSTIN-RELATED"/>
    <property type="match status" value="1"/>
</dbReference>
<dbReference type="AlphaFoldDB" id="A0A0D2LWM9"/>
<evidence type="ECO:0000313" key="4">
    <source>
        <dbReference type="Proteomes" id="UP000054498"/>
    </source>
</evidence>
<dbReference type="PROSITE" id="PS50213">
    <property type="entry name" value="FAS1"/>
    <property type="match status" value="1"/>
</dbReference>
<dbReference type="InterPro" id="IPR000782">
    <property type="entry name" value="FAS1_domain"/>
</dbReference>
<dbReference type="SUPFAM" id="SSF82153">
    <property type="entry name" value="FAS1 domain"/>
    <property type="match status" value="2"/>
</dbReference>
<dbReference type="KEGG" id="mng:MNEG_12073"/>
<accession>A0A0D2LWM9</accession>
<sequence length="455" mass="46615">MARPASFNVAWILMAALMLRASSAEGPHADVVDAAKAAGATRFVELIKAAGAADVYSKNSPAMGMAIVLLAPTNTAVDAWLKESNLDLGSLKDRKALAQRVVGYLTLLPSSDLSKLKPGASATVTTANPAWNLTVSVSKDGKLSANDSHNAVVTLVPTSAHNVFTTSKLLLPGNVFPSMDDMDFKMSGAGGHESMVSPFTLFEAAADRAQIEKDLKAHGATVFVPTDAAFKAAGLTKDAIAKADPATLKSILLYHSVPGYRPIPKGFTSGKPVPTLLKGADLTVVLSEEKMAGGYRLGHATVKDAAGNVANVVAPNQFVLSSTVHAIDKVLSPSAGKAGAATATKAPAPKSMAAAARKMAGRHRRLLGFREGGDLFNGLASNNAHDAVLAATAAHAGALAQKAGAAGGQQPDGVNSDSPDSAFRATQVAQINANYAVYPTTRPYFLVGGAGGGLN</sequence>
<evidence type="ECO:0000313" key="3">
    <source>
        <dbReference type="EMBL" id="KIY95889.1"/>
    </source>
</evidence>
<proteinExistence type="predicted"/>
<keyword evidence="1" id="KW-0732">Signal</keyword>
<dbReference type="GeneID" id="25729399"/>
<gene>
    <name evidence="3" type="ORF">MNEG_12073</name>
</gene>
<dbReference type="PANTHER" id="PTHR10900:SF77">
    <property type="entry name" value="FI19380P1"/>
    <property type="match status" value="1"/>
</dbReference>
<evidence type="ECO:0000259" key="2">
    <source>
        <dbReference type="PROSITE" id="PS50213"/>
    </source>
</evidence>
<protein>
    <recommendedName>
        <fullName evidence="2">FAS1 domain-containing protein</fullName>
    </recommendedName>
</protein>
<name>A0A0D2LWM9_9CHLO</name>
<dbReference type="RefSeq" id="XP_013894909.1">
    <property type="nucleotide sequence ID" value="XM_014039455.1"/>
</dbReference>
<dbReference type="Gene3D" id="2.30.180.10">
    <property type="entry name" value="FAS1 domain"/>
    <property type="match status" value="2"/>
</dbReference>
<dbReference type="Proteomes" id="UP000054498">
    <property type="component" value="Unassembled WGS sequence"/>
</dbReference>
<reference evidence="3 4" key="1">
    <citation type="journal article" date="2013" name="BMC Genomics">
        <title>Reconstruction of the lipid metabolism for the microalga Monoraphidium neglectum from its genome sequence reveals characteristics suitable for biofuel production.</title>
        <authorList>
            <person name="Bogen C."/>
            <person name="Al-Dilaimi A."/>
            <person name="Albersmeier A."/>
            <person name="Wichmann J."/>
            <person name="Grundmann M."/>
            <person name="Rupp O."/>
            <person name="Lauersen K.J."/>
            <person name="Blifernez-Klassen O."/>
            <person name="Kalinowski J."/>
            <person name="Goesmann A."/>
            <person name="Mussgnug J.H."/>
            <person name="Kruse O."/>
        </authorList>
    </citation>
    <scope>NUCLEOTIDE SEQUENCE [LARGE SCALE GENOMIC DNA]</scope>
    <source>
        <strain evidence="3 4">SAG 48.87</strain>
    </source>
</reference>
<feature type="domain" description="FAS1" evidence="2">
    <location>
        <begin position="186"/>
        <end position="331"/>
    </location>
</feature>
<dbReference type="STRING" id="145388.A0A0D2LWM9"/>